<name>A0ABW9F740_9FIRM</name>
<dbReference type="EMBL" id="JBFNFH010000014">
    <property type="protein sequence ID" value="MFM1525231.1"/>
    <property type="molecule type" value="Genomic_DNA"/>
</dbReference>
<organism evidence="5 6">
    <name type="scientific">Helcococcus bovis</name>
    <dbReference type="NCBI Taxonomy" id="3153252"/>
    <lineage>
        <taxon>Bacteria</taxon>
        <taxon>Bacillati</taxon>
        <taxon>Bacillota</taxon>
        <taxon>Tissierellia</taxon>
        <taxon>Tissierellales</taxon>
        <taxon>Peptoniphilaceae</taxon>
        <taxon>Helcococcus</taxon>
    </lineage>
</organism>
<comment type="caution">
    <text evidence="5">The sequence shown here is derived from an EMBL/GenBank/DDBJ whole genome shotgun (WGS) entry which is preliminary data.</text>
</comment>
<dbReference type="Proteomes" id="UP001629536">
    <property type="component" value="Unassembled WGS sequence"/>
</dbReference>
<dbReference type="PROSITE" id="PS50943">
    <property type="entry name" value="HTH_CROC1"/>
    <property type="match status" value="1"/>
</dbReference>
<keyword evidence="1" id="KW-0805">Transcription regulation</keyword>
<dbReference type="Pfam" id="PF12844">
    <property type="entry name" value="HTH_19"/>
    <property type="match status" value="1"/>
</dbReference>
<sequence length="140" mass="16249">MENKVDFKDRFEEILNIRQMNMSELSKKTGINRSSLSEYKSGKFIPKQDKVYIIAKTLNISPSWLMGFDVPMNTQDNEKKETPTQFTTTTEAIEFLLTQNVIAANTGIDISDYTDEEITQFANRLLDYARFLDNDKKKMD</sequence>
<evidence type="ECO:0000256" key="3">
    <source>
        <dbReference type="ARBA" id="ARBA00023163"/>
    </source>
</evidence>
<feature type="domain" description="HTH cro/C1-type" evidence="4">
    <location>
        <begin position="11"/>
        <end position="65"/>
    </location>
</feature>
<protein>
    <submittedName>
        <fullName evidence="5">Helix-turn-helix transcriptional regulator</fullName>
    </submittedName>
</protein>
<evidence type="ECO:0000259" key="4">
    <source>
        <dbReference type="PROSITE" id="PS50943"/>
    </source>
</evidence>
<keyword evidence="3" id="KW-0804">Transcription</keyword>
<dbReference type="PANTHER" id="PTHR40661:SF1">
    <property type="entry name" value="HTH CRO_C1-TYPE DOMAIN-CONTAINING PROTEIN"/>
    <property type="match status" value="1"/>
</dbReference>
<keyword evidence="2" id="KW-0238">DNA-binding</keyword>
<evidence type="ECO:0000256" key="1">
    <source>
        <dbReference type="ARBA" id="ARBA00023015"/>
    </source>
</evidence>
<dbReference type="PANTHER" id="PTHR40661">
    <property type="match status" value="1"/>
</dbReference>
<reference evidence="5 6" key="1">
    <citation type="journal article" date="2024" name="Front. Microbiol.">
        <title>Pangenomic and biochemical analyses of Helcococcus ovis reveal widespread tetracycline resistance and a novel bacterial species, Helcococcus bovis.</title>
        <authorList>
            <person name="Cunha F."/>
            <person name="Zhai Y."/>
            <person name="Casaro S."/>
            <person name="Jones K.L."/>
            <person name="Hernandez M."/>
            <person name="Bisinotto R.S."/>
            <person name="Kariyawasam S."/>
            <person name="Brown M.B."/>
            <person name="Phillips A."/>
            <person name="Jeong K.C."/>
            <person name="Galvao K.N."/>
        </authorList>
    </citation>
    <scope>NUCLEOTIDE SEQUENCE [LARGE SCALE GENOMIC DNA]</scope>
    <source>
        <strain evidence="5 6">KG197</strain>
    </source>
</reference>
<dbReference type="CDD" id="cd00093">
    <property type="entry name" value="HTH_XRE"/>
    <property type="match status" value="1"/>
</dbReference>
<evidence type="ECO:0000313" key="6">
    <source>
        <dbReference type="Proteomes" id="UP001629536"/>
    </source>
</evidence>
<gene>
    <name evidence="5" type="ORF">ABGF40_06030</name>
</gene>
<accession>A0ABW9F740</accession>
<dbReference type="SMART" id="SM00530">
    <property type="entry name" value="HTH_XRE"/>
    <property type="match status" value="1"/>
</dbReference>
<dbReference type="InterPro" id="IPR010982">
    <property type="entry name" value="Lambda_DNA-bd_dom_sf"/>
</dbReference>
<dbReference type="Gene3D" id="1.10.260.40">
    <property type="entry name" value="lambda repressor-like DNA-binding domains"/>
    <property type="match status" value="1"/>
</dbReference>
<keyword evidence="6" id="KW-1185">Reference proteome</keyword>
<dbReference type="InterPro" id="IPR001387">
    <property type="entry name" value="Cro/C1-type_HTH"/>
</dbReference>
<dbReference type="RefSeq" id="WP_408126728.1">
    <property type="nucleotide sequence ID" value="NZ_JBFNFH010000014.1"/>
</dbReference>
<proteinExistence type="predicted"/>
<evidence type="ECO:0000313" key="5">
    <source>
        <dbReference type="EMBL" id="MFM1525231.1"/>
    </source>
</evidence>
<dbReference type="SUPFAM" id="SSF47413">
    <property type="entry name" value="lambda repressor-like DNA-binding domains"/>
    <property type="match status" value="1"/>
</dbReference>
<evidence type="ECO:0000256" key="2">
    <source>
        <dbReference type="ARBA" id="ARBA00023125"/>
    </source>
</evidence>